<sequence>MEFANVHSAFKLVCEWSFCAEYRVWVTKLLKVNFGNVYVFLPVILTNMKRVIESVPIASFNDESPVFVFRYVFSLHHHRCCPGQHRTPYITNSTASASSVRMD</sequence>
<evidence type="ECO:0000313" key="1">
    <source>
        <dbReference type="Proteomes" id="UP000492821"/>
    </source>
</evidence>
<proteinExistence type="predicted"/>
<organism evidence="1 2">
    <name type="scientific">Panagrellus redivivus</name>
    <name type="common">Microworm</name>
    <dbReference type="NCBI Taxonomy" id="6233"/>
    <lineage>
        <taxon>Eukaryota</taxon>
        <taxon>Metazoa</taxon>
        <taxon>Ecdysozoa</taxon>
        <taxon>Nematoda</taxon>
        <taxon>Chromadorea</taxon>
        <taxon>Rhabditida</taxon>
        <taxon>Tylenchina</taxon>
        <taxon>Panagrolaimomorpha</taxon>
        <taxon>Panagrolaimoidea</taxon>
        <taxon>Panagrolaimidae</taxon>
        <taxon>Panagrellus</taxon>
    </lineage>
</organism>
<dbReference type="Proteomes" id="UP000492821">
    <property type="component" value="Unassembled WGS sequence"/>
</dbReference>
<reference evidence="1" key="1">
    <citation type="journal article" date="2013" name="Genetics">
        <title>The draft genome and transcriptome of Panagrellus redivivus are shaped by the harsh demands of a free-living lifestyle.</title>
        <authorList>
            <person name="Srinivasan J."/>
            <person name="Dillman A.R."/>
            <person name="Macchietto M.G."/>
            <person name="Heikkinen L."/>
            <person name="Lakso M."/>
            <person name="Fracchia K.M."/>
            <person name="Antoshechkin I."/>
            <person name="Mortazavi A."/>
            <person name="Wong G."/>
            <person name="Sternberg P.W."/>
        </authorList>
    </citation>
    <scope>NUCLEOTIDE SEQUENCE [LARGE SCALE GENOMIC DNA]</scope>
    <source>
        <strain evidence="1">MT8872</strain>
    </source>
</reference>
<evidence type="ECO:0000313" key="2">
    <source>
        <dbReference type="WBParaSite" id="Pan_g18532.t1"/>
    </source>
</evidence>
<reference evidence="2" key="2">
    <citation type="submission" date="2020-10" db="UniProtKB">
        <authorList>
            <consortium name="WormBaseParasite"/>
        </authorList>
    </citation>
    <scope>IDENTIFICATION</scope>
</reference>
<keyword evidence="1" id="KW-1185">Reference proteome</keyword>
<dbReference type="AlphaFoldDB" id="A0A7E4VC87"/>
<name>A0A7E4VC87_PANRE</name>
<protein>
    <submittedName>
        <fullName evidence="2">Ovule protein</fullName>
    </submittedName>
</protein>
<dbReference type="WBParaSite" id="Pan_g18532.t1">
    <property type="protein sequence ID" value="Pan_g18532.t1"/>
    <property type="gene ID" value="Pan_g18532"/>
</dbReference>
<accession>A0A7E4VC87</accession>